<dbReference type="PROSITE" id="PS51670">
    <property type="entry name" value="SHKT"/>
    <property type="match status" value="4"/>
</dbReference>
<feature type="signal peptide" evidence="8">
    <location>
        <begin position="1"/>
        <end position="23"/>
    </location>
</feature>
<dbReference type="SUPFAM" id="SSF57603">
    <property type="entry name" value="FnI-like domain"/>
    <property type="match status" value="1"/>
</dbReference>
<feature type="domain" description="VWFC" evidence="9">
    <location>
        <begin position="2856"/>
        <end position="2922"/>
    </location>
</feature>
<evidence type="ECO:0000256" key="6">
    <source>
        <dbReference type="PROSITE-ProRule" id="PRU01005"/>
    </source>
</evidence>
<evidence type="ECO:0000259" key="10">
    <source>
        <dbReference type="PROSITE" id="PS50234"/>
    </source>
</evidence>
<feature type="disulfide bond" evidence="6">
    <location>
        <begin position="486"/>
        <end position="520"/>
    </location>
</feature>
<comment type="caution">
    <text evidence="6">Lacks conserved residue(s) required for the propagation of feature annotation.</text>
</comment>
<feature type="domain" description="VWFC" evidence="9">
    <location>
        <begin position="4205"/>
        <end position="4271"/>
    </location>
</feature>
<dbReference type="InterPro" id="IPR003582">
    <property type="entry name" value="ShKT_dom"/>
</dbReference>
<feature type="region of interest" description="Disordered" evidence="7">
    <location>
        <begin position="2026"/>
        <end position="2057"/>
    </location>
</feature>
<feature type="region of interest" description="Disordered" evidence="7">
    <location>
        <begin position="1668"/>
        <end position="1702"/>
    </location>
</feature>
<feature type="compositionally biased region" description="Pro residues" evidence="7">
    <location>
        <begin position="1297"/>
        <end position="1309"/>
    </location>
</feature>
<feature type="domain" description="VWFC" evidence="9">
    <location>
        <begin position="4277"/>
        <end position="4342"/>
    </location>
</feature>
<feature type="region of interest" description="Disordered" evidence="7">
    <location>
        <begin position="1533"/>
        <end position="1570"/>
    </location>
</feature>
<evidence type="ECO:0000256" key="2">
    <source>
        <dbReference type="ARBA" id="ARBA00022525"/>
    </source>
</evidence>
<dbReference type="InterPro" id="IPR001007">
    <property type="entry name" value="VWF_dom"/>
</dbReference>
<protein>
    <submittedName>
        <fullName evidence="12">Uncharacterized protein</fullName>
    </submittedName>
</protein>
<keyword evidence="2" id="KW-0964">Secreted</keyword>
<feature type="domain" description="VWFC" evidence="9">
    <location>
        <begin position="2753"/>
        <end position="2819"/>
    </location>
</feature>
<dbReference type="PROSITE" id="PS50234">
    <property type="entry name" value="VWFA"/>
    <property type="match status" value="2"/>
</dbReference>
<dbReference type="InterPro" id="IPR036465">
    <property type="entry name" value="vWFA_dom_sf"/>
</dbReference>
<feature type="domain" description="VWFC" evidence="9">
    <location>
        <begin position="3402"/>
        <end position="3470"/>
    </location>
</feature>
<dbReference type="SMART" id="SM00215">
    <property type="entry name" value="VWC_out"/>
    <property type="match status" value="13"/>
</dbReference>
<dbReference type="PANTHER" id="PTHR11348">
    <property type="entry name" value="CONNECTIVE TISSUE GROWTH FACTOR-RELATED"/>
    <property type="match status" value="1"/>
</dbReference>
<evidence type="ECO:0000256" key="7">
    <source>
        <dbReference type="SAM" id="MobiDB-lite"/>
    </source>
</evidence>
<feature type="domain" description="VWFC" evidence="9">
    <location>
        <begin position="2655"/>
        <end position="2721"/>
    </location>
</feature>
<feature type="disulfide bond" evidence="6">
    <location>
        <begin position="3942"/>
        <end position="3976"/>
    </location>
</feature>
<feature type="domain" description="VWFC" evidence="9">
    <location>
        <begin position="1705"/>
        <end position="1772"/>
    </location>
</feature>
<comment type="caution">
    <text evidence="12">The sequence shown here is derived from an EMBL/GenBank/DDBJ whole genome shotgun (WGS) entry which is preliminary data.</text>
</comment>
<feature type="domain" description="VWFC" evidence="9">
    <location>
        <begin position="616"/>
        <end position="681"/>
    </location>
</feature>
<feature type="compositionally biased region" description="Polar residues" evidence="7">
    <location>
        <begin position="1558"/>
        <end position="1570"/>
    </location>
</feature>
<feature type="compositionally biased region" description="Polar residues" evidence="7">
    <location>
        <begin position="2260"/>
        <end position="2274"/>
    </location>
</feature>
<keyword evidence="5" id="KW-0325">Glycoprotein</keyword>
<dbReference type="GO" id="GO:0007155">
    <property type="term" value="P:cell adhesion"/>
    <property type="evidence" value="ECO:0007669"/>
    <property type="project" value="TreeGrafter"/>
</dbReference>
<dbReference type="SUPFAM" id="SSF53300">
    <property type="entry name" value="vWA-like"/>
    <property type="match status" value="2"/>
</dbReference>
<feature type="domain" description="ShKT" evidence="11">
    <location>
        <begin position="3942"/>
        <end position="3976"/>
    </location>
</feature>
<feature type="region of interest" description="Disordered" evidence="7">
    <location>
        <begin position="2925"/>
        <end position="2950"/>
    </location>
</feature>
<feature type="region of interest" description="Disordered" evidence="7">
    <location>
        <begin position="1882"/>
        <end position="1910"/>
    </location>
</feature>
<evidence type="ECO:0000256" key="4">
    <source>
        <dbReference type="ARBA" id="ARBA00022737"/>
    </source>
</evidence>
<dbReference type="SMART" id="SM00214">
    <property type="entry name" value="VWC"/>
    <property type="match status" value="31"/>
</dbReference>
<feature type="domain" description="ShKT" evidence="11">
    <location>
        <begin position="3849"/>
        <end position="3885"/>
    </location>
</feature>
<dbReference type="EMBL" id="JBAMIC010000001">
    <property type="protein sequence ID" value="KAK7115404.1"/>
    <property type="molecule type" value="Genomic_DNA"/>
</dbReference>
<keyword evidence="6" id="KW-1015">Disulfide bond</keyword>
<feature type="domain" description="ShKT" evidence="11">
    <location>
        <begin position="3897"/>
        <end position="3931"/>
    </location>
</feature>
<dbReference type="PRINTS" id="PR00453">
    <property type="entry name" value="VWFADOMAIN"/>
</dbReference>
<feature type="domain" description="VWFA" evidence="10">
    <location>
        <begin position="40"/>
        <end position="215"/>
    </location>
</feature>
<feature type="compositionally biased region" description="Low complexity" evidence="7">
    <location>
        <begin position="1679"/>
        <end position="1692"/>
    </location>
</feature>
<evidence type="ECO:0000313" key="13">
    <source>
        <dbReference type="Proteomes" id="UP001374579"/>
    </source>
</evidence>
<feature type="compositionally biased region" description="Low complexity" evidence="7">
    <location>
        <begin position="1893"/>
        <end position="1908"/>
    </location>
</feature>
<name>A0AAN9C279_9CAEN</name>
<feature type="region of interest" description="Disordered" evidence="7">
    <location>
        <begin position="1416"/>
        <end position="1456"/>
    </location>
</feature>
<evidence type="ECO:0000259" key="11">
    <source>
        <dbReference type="PROSITE" id="PS51670"/>
    </source>
</evidence>
<feature type="region of interest" description="Disordered" evidence="7">
    <location>
        <begin position="1284"/>
        <end position="1310"/>
    </location>
</feature>
<feature type="domain" description="VWFC" evidence="9">
    <location>
        <begin position="3524"/>
        <end position="3589"/>
    </location>
</feature>
<feature type="region of interest" description="Disordered" evidence="7">
    <location>
        <begin position="2250"/>
        <end position="2279"/>
    </location>
</feature>
<evidence type="ECO:0000313" key="12">
    <source>
        <dbReference type="EMBL" id="KAK7115404.1"/>
    </source>
</evidence>
<feature type="chain" id="PRO_5042860894" evidence="8">
    <location>
        <begin position="24"/>
        <end position="4356"/>
    </location>
</feature>
<dbReference type="CDD" id="cd01472">
    <property type="entry name" value="vWA_collagen"/>
    <property type="match status" value="1"/>
</dbReference>
<dbReference type="Pfam" id="PF00092">
    <property type="entry name" value="VWA"/>
    <property type="match status" value="2"/>
</dbReference>
<accession>A0AAN9C279</accession>
<comment type="subcellular location">
    <subcellularLocation>
        <location evidence="1">Secreted</location>
    </subcellularLocation>
</comment>
<feature type="compositionally biased region" description="Polar residues" evidence="7">
    <location>
        <begin position="2729"/>
        <end position="2738"/>
    </location>
</feature>
<dbReference type="GO" id="GO:0005178">
    <property type="term" value="F:integrin binding"/>
    <property type="evidence" value="ECO:0007669"/>
    <property type="project" value="TreeGrafter"/>
</dbReference>
<feature type="compositionally biased region" description="Low complexity" evidence="7">
    <location>
        <begin position="1284"/>
        <end position="1296"/>
    </location>
</feature>
<keyword evidence="3 8" id="KW-0732">Signal</keyword>
<dbReference type="SMART" id="SM00254">
    <property type="entry name" value="ShKT"/>
    <property type="match status" value="6"/>
</dbReference>
<dbReference type="FunFam" id="3.40.50.410:FF:000004">
    <property type="entry name" value="collagen alpha-6(VI) chain"/>
    <property type="match status" value="1"/>
</dbReference>
<feature type="domain" description="VWFC" evidence="9">
    <location>
        <begin position="2179"/>
        <end position="2245"/>
    </location>
</feature>
<dbReference type="SMART" id="SM00327">
    <property type="entry name" value="VWA"/>
    <property type="match status" value="2"/>
</dbReference>
<feature type="domain" description="ShKT" evidence="11">
    <location>
        <begin position="486"/>
        <end position="520"/>
    </location>
</feature>
<feature type="region of interest" description="Disordered" evidence="7">
    <location>
        <begin position="2724"/>
        <end position="2747"/>
    </location>
</feature>
<feature type="compositionally biased region" description="Polar residues" evidence="7">
    <location>
        <begin position="2037"/>
        <end position="2052"/>
    </location>
</feature>
<keyword evidence="13" id="KW-1185">Reference proteome</keyword>
<feature type="domain" description="VWFC" evidence="9">
    <location>
        <begin position="1213"/>
        <end position="1279"/>
    </location>
</feature>
<sequence length="4356" mass="467985">MARLRLALVLALTVAFRATQTQADQTKRQTQTPACSAKSDVVFVLDSSDSVSKDDYQKELQFVQNTVRRWDVGPNGVQVGLVSFGSSAQGVFNLNTNPSGQRVVSALSSVPKGAGQANLQEALRYSTDTMFTPQSGVRAKTAKVVIMVTSNQSPNKDLTILQGKTTQNNDIEVYTVGVGAGVNEQELKGTASTPSNRYYYHADTFDAVNDLSKIIGPKICNEVPRDPGFLPPATGCLQKADVVFLLDSSSTIGKDNFHKLGDFLKNVVQDLNVSPDGVHVGLMKYSSYPSLEFPLDMHTSRYDVLKAVDAVNYMGGGANTADALEYMRRQGFSLNSGARPGVPRIAVVITDGSSPNSAQVAVQANNARLDNIGLISVGVGPTMNTGELQAIADDPDTDNMFTVRDYNNLPSITKNLIDATCKVDATVPPSNTGVSGTKGPDPCLDAVDCSNYGSDVCTAYAEWSKINCQRTCGICKPLYTSAPPTCDDKLTNCNSYGVSSCSGPYMGWAQENCKRYCGYCGMNTVGLGYHGKCNYKRHSYATGEKWTDGCDYECLCEDGNTGKYRCYNKCPVYHNLPSQCTLVKDPTSCCLEPRCNFKQTVNTVQGSTLGSVHGMNTCEYKAQNYFQGQQWQDGCDFQCTCTDSKTGHYECHDLCPKYPNLPSYCRLEKYSGSCCEQPVCEFNQQQGSYTGIGSVSGNGIDTLPPTLPPCGDVVDNCPMYGKGACTQYRSWALQNCRKFCDLCDVDRDPGTDDVCMYDGKQYHQGESWFVGCNMRCTCEKATQGYYRCDDLCPSYTNVPPTCKTIKPAGACCQTLKCGSGTFISSSNNLNTVGNGGNIFTGANYVPPTLVTGGQAPPGTGDSTDHAPSIPGCLYKGQVYVQDQRWDDACDLSCLCEDAATGRYKCRARCPSYPTPPAGCTMVKDQGDTCCSKPHCTGPAAATYIPIPVYGKYQSKGSVAQPPSPNQRFTGTGGNFGAHGGVVSLVQYDSTVPPPTVGNFSNGGIGFCTYKPTGKTYQQNENWEDGCDYNCVCDDASYGHYTCVEKCVVYTNIPQPFCKLIEDPANSCCQIPSCHWTAPYQKVTGLAFQQPTTVMARSTLPPTPAFAFCEYNGKHYDQNQIWYQGCNFKCTCEEPASNKYRCVSRCPEYENIDPSCTFEADPNDPKCCSIPRCGTPVPGTTLIPDPTAGAVTVPPGFVTGDNFPPGVTGGTITGYCEYNGKQYQQGEKWEDGCAYDCVCEDTTTGKYKCNEKCTRYDKVPAGCRLVSDFTNPCCKTLRCDPNSITGTPTPGTTSKPDPNNPNPTQGPTPGPNSVCVYKNVQYHQNEQWMDGCDQSCRCDNAATGVYSCTQRCPSYDSLPPECKLVTDPEDQCCLIPQCKVPTAVPTNAPQPKTPIPTPPPIPGVSTFSPPPIGLTLTPKPSTTARPNVFPTPTAVPGKVTGSAKYPDPTVGPNGEKPTPRTITICEYKGVQYQQAQKWTDGCTFNCECVNALQGKYECTERCPRYPNLPSECRLVKNIADPCCQVPECGPAPTPPSTTGSPIPNGATATPPLLPGQVTPIPNQSTTQAPPTTQKDVCVYKSKSYSQGQQWYDGCDYKCVCENGAQGLYTCSDRCPVYQSALPSGCSLVADPSDPFCCKVPECNIPPKFTNTSGYVFPTPPLAVVTGGSVTPLPTPPQSGPTPSTGTTLSPIPGESTRGPEPTIPNNVCVYNGRTYQQGQTWRDGCNYNCRCENAKMGHYQCTEICPKNPPSLPPQCRLVRDTTNPCCQKPYCDFTQTTPIPTPGTTLHPPTGPTGPTQYPPTPGVPLPTPKPGMCVYNGVAFKQDATWEDGCDLKCECENASTGYYRCNQRCPRYDHVDASCNLVADPRDSCCRVPLCPPVPSSTAQPTPHFGPTLHPPTTRNPNNPTPSVSGVPVLIPTAIPGKVEGVGVVPTPGVTQRPNPDNPFQTPAPTKAPGCLYKGVVYRQSQQFSDGCQYDCVCLDDKSGRYSCTEKCPLYPSIPPDCQLVNDPKNPCCKTPQCRPNPNLLPPTASPQPNGPTATPPTGSTVSPNPNNMPTPAPQKREVCMYMGKSYTQGQQWDDGCSKVCVCEDAKAGFHRCSDRCVKYDNIPAGCTLVADPNDPLCCQVPQCAPTPNPKFSNPTSGPQVVVTPPVGKVTGRAPVPIPTTAHPGDATPQPPVGCMYKGLIYRQTQKWQDGCDYNCVCVDEKTGAYSCTQRCPATGPAQPRCTLQQDPNDYCCTRQVCDFSQPTPTPGLPPMPNQQTTKSPNGQQTPQPGVLNTPKPTPPAVCVYQGVPYQQGASWKEGCSRTCRCEDAVNNLYSCFDRCPTYQLTPGCQLVTEPQDSCCQVPKCTILVTPSPTPVVPLTPFPNGTYPKPPPSKQPGLVPIISPSPVPTSIPGILTGTLPTPTGFCEYKGGRYTTGQKWDDGCDYRCECVDADVGQYSCTQRCPPYPSIPPYCVMVSDPRDQCCTTPYCPGLLTPAPQNTPSPLPVTVTPGTGPTPTGSGPNPTVGPTVSPGTHTTPVTMFPTFNVNVPVPTGTSNPVPKDSCVFMGKAYTQGQQWYDSCDKICVCEDGKTGFYSCTDRCAKYPNISPDCIMVADPKDPVCCQAPQCSPPTNPNVPPTGVIGVVTGNGLPPIPTPSPGAPTGPAPTPKNACVYKGNSYTTGQTWQDGCDLNCQCVDDKTGQYRCTDRCPRYPNLPTTCVLVYDPTDPCCKKPMCGDNRPTPSPTKAPTTGPNGETPRPLPTTPSPNAFCVYNGVPYRQGATWQVGCDKVCKCQDSMTRQITCNDRCPSFPVIQDGCMLKTDPMDSCCQILNCPPVLQPGTDILVPPIRGVINGGNQPKPNGIPSNVGGKSTCVYNGKSYTQGQSWDDGCSYTCVCVDELNGKYRCSEKCPRYTSLPATCTLVQDPKDPCCKRATCPELRPPTPSPTSSGPQPGSTPTGQVPTVGATPLPRDVCVYGNNYYKQGQQWYDGCDKICRCEDTSRNFYRCDERCAKFQGIPAGCTSVPDPKDPSCCKVPECPLSPSQGPSFTGSGFVRPSITPPPGVITGDGKIPTPVPTPTLHPGDTTPIPLPRTGCYFKNQVYQKGQKWDDGCDYTCECVDDMTGVYRCTDKCPPNSNPLPDPVRCKMVQDPQNPCCPVPYCDFKNPTPVFPTPGTTPPGGGSINYFTPPPVSGSGTKPPGFCVYQGVYYRQGDTWNNGCSQTCRCEDVTTGFYSCFERCKTFNNLPSTCTLKSDPADPCCVVPDCNIYPKPGQSFTNGPNGETPPPPTDTPVGVVGGTITGVGGNNPNGINPLTSNTGGGRSTCIYKGVAYGNGQTWDDGCNYKCECIDAARGQYRCSDRCTTFFFLPQGCHYVPDPKDQCCKMASCTGTPPPYSVSPGVTATPTPSAGGIVTVPQDKCVYKDGKQYSTGDTWNDGCSLSCKCDDASQGKYTCTERCPVFSSLPSYCNKLVPDPTDKCCKQPECTGHLNVLVGNNKPTLAPFLPPGVTNIVPLGSHVVINGRGPLTPSYTGPSVVGGRHACVYKNKAYRQGDNWEDGCDYVCVCDDQTTGDYTCTSKCPLMPPLPTYCNKINIPGQCCSSVQCNVPGHGAYNPIPELTAGSLPTPGPTQNPQGPHGTTPVDQIIVPVQGTITGGNNLPHGGASVPTNTNIGGLRGRCVTKDNKMYKQGETWSENCDYDCTCLDGLTGYYSCQPKCTSYKNVPAACTLVKEGCCDKPVCTKPDGTTVDLTKNPNATSIFPLTAVTTGGFTGFRPGYLATAGNSIMGSSQPGCVYKGSLYRQGDTWDDGCDFTCSCEDDIKRQFLCKPKCSKFTSVPSGCKLVKDPQGCCDLLSCPAVVTTVDPTCKDPLVNCPDYGKDSCTGQYEPWARRNCPHFCGYVKCGESTTSATPKVCEDKLTNCQQYAQDACTGQYEQWARQNCAKHCNLCPTTPPQTTNGCRDVLTDCLSYGKYACEPPYAEWARKNCNDTCGFCSKAVGAGGAGISGHSTGLSGVVGGQGSQIGAKSPSGWVTLLKGVHGVPNDDLFRLWAGPDTRNANNSRAMAPTDEFPGHYKSALSNYWDTCSFDQVKVSVWNKGQEKANIIFDARGTNKMNWFDPSRIISSTYGDIKTAAHAVFKLEGDPSLGREFYISESGQGCAGTGWIMVSTQDNCFYERAGSGKPTFYYAKGNTAGQWTGRAEGDVFMIAGRGGCASGNNTQNKPVCTYKGTEYHTGQTWQDGCDKNCTCRDGNLGYYQCDDLCRKYQSPLPQGCHLEKKPGECCNTLTCPFHPGFNGCYYKGTYYHQGDVWDDGCDYKCSCEDASTGFYTCKTKCVTWNLPSECYLQTPPTGKCCPVPVCPSGFVISYPPGYTQE</sequence>
<gene>
    <name evidence="12" type="ORF">V1264_001275</name>
</gene>
<feature type="compositionally biased region" description="Pro residues" evidence="7">
    <location>
        <begin position="2250"/>
        <end position="2259"/>
    </location>
</feature>
<evidence type="ECO:0000256" key="3">
    <source>
        <dbReference type="ARBA" id="ARBA00022729"/>
    </source>
</evidence>
<organism evidence="12 13">
    <name type="scientific">Littorina saxatilis</name>
    <dbReference type="NCBI Taxonomy" id="31220"/>
    <lineage>
        <taxon>Eukaryota</taxon>
        <taxon>Metazoa</taxon>
        <taxon>Spiralia</taxon>
        <taxon>Lophotrochozoa</taxon>
        <taxon>Mollusca</taxon>
        <taxon>Gastropoda</taxon>
        <taxon>Caenogastropoda</taxon>
        <taxon>Littorinimorpha</taxon>
        <taxon>Littorinoidea</taxon>
        <taxon>Littorinidae</taxon>
        <taxon>Littorina</taxon>
    </lineage>
</organism>
<evidence type="ECO:0000259" key="9">
    <source>
        <dbReference type="PROSITE" id="PS50184"/>
    </source>
</evidence>
<feature type="compositionally biased region" description="Pro residues" evidence="7">
    <location>
        <begin position="2026"/>
        <end position="2036"/>
    </location>
</feature>
<dbReference type="InterPro" id="IPR050941">
    <property type="entry name" value="CCN"/>
</dbReference>
<evidence type="ECO:0000256" key="8">
    <source>
        <dbReference type="SAM" id="SignalP"/>
    </source>
</evidence>
<feature type="domain" description="VWFC" evidence="9">
    <location>
        <begin position="2287"/>
        <end position="2352"/>
    </location>
</feature>
<evidence type="ECO:0000256" key="1">
    <source>
        <dbReference type="ARBA" id="ARBA00004613"/>
    </source>
</evidence>
<keyword evidence="4" id="KW-0677">Repeat</keyword>
<feature type="domain" description="VWFC" evidence="9">
    <location>
        <begin position="753"/>
        <end position="818"/>
    </location>
</feature>
<feature type="disulfide bond" evidence="6">
    <location>
        <begin position="3897"/>
        <end position="3931"/>
    </location>
</feature>
<proteinExistence type="predicted"/>
<feature type="domain" description="VWFC" evidence="9">
    <location>
        <begin position="3660"/>
        <end position="3724"/>
    </location>
</feature>
<reference evidence="12 13" key="1">
    <citation type="submission" date="2024-02" db="EMBL/GenBank/DDBJ databases">
        <title>Chromosome-scale genome assembly of the rough periwinkle Littorina saxatilis.</title>
        <authorList>
            <person name="De Jode A."/>
            <person name="Faria R."/>
            <person name="Formenti G."/>
            <person name="Sims Y."/>
            <person name="Smith T.P."/>
            <person name="Tracey A."/>
            <person name="Wood J.M.D."/>
            <person name="Zagrodzka Z.B."/>
            <person name="Johannesson K."/>
            <person name="Butlin R.K."/>
            <person name="Leder E.H."/>
        </authorList>
    </citation>
    <scope>NUCLEOTIDE SEQUENCE [LARGE SCALE GENOMIC DNA]</scope>
    <source>
        <strain evidence="12">Snail1</strain>
        <tissue evidence="12">Muscle</tissue>
    </source>
</reference>
<dbReference type="Pfam" id="PF01549">
    <property type="entry name" value="ShK"/>
    <property type="match status" value="6"/>
</dbReference>
<dbReference type="GO" id="GO:0005615">
    <property type="term" value="C:extracellular space"/>
    <property type="evidence" value="ECO:0007669"/>
    <property type="project" value="TreeGrafter"/>
</dbReference>
<feature type="domain" description="VWFC" evidence="9">
    <location>
        <begin position="3774"/>
        <end position="3839"/>
    </location>
</feature>
<dbReference type="GO" id="GO:0045597">
    <property type="term" value="P:positive regulation of cell differentiation"/>
    <property type="evidence" value="ECO:0007669"/>
    <property type="project" value="TreeGrafter"/>
</dbReference>
<evidence type="ECO:0000256" key="5">
    <source>
        <dbReference type="ARBA" id="ARBA00023180"/>
    </source>
</evidence>
<feature type="domain" description="VWFC" evidence="9">
    <location>
        <begin position="1312"/>
        <end position="1378"/>
    </location>
</feature>
<dbReference type="InterPro" id="IPR002035">
    <property type="entry name" value="VWF_A"/>
</dbReference>
<dbReference type="Gene3D" id="3.40.50.410">
    <property type="entry name" value="von Willebrand factor, type A domain"/>
    <property type="match status" value="2"/>
</dbReference>
<feature type="domain" description="VWFA" evidence="10">
    <location>
        <begin position="241"/>
        <end position="416"/>
    </location>
</feature>
<feature type="compositionally biased region" description="Low complexity" evidence="7">
    <location>
        <begin position="2931"/>
        <end position="2950"/>
    </location>
</feature>
<dbReference type="Proteomes" id="UP001374579">
    <property type="component" value="Unassembled WGS sequence"/>
</dbReference>
<dbReference type="PROSITE" id="PS50184">
    <property type="entry name" value="VWFC_2"/>
    <property type="match status" value="16"/>
</dbReference>
<dbReference type="PROSITE" id="PS01208">
    <property type="entry name" value="VWFC_1"/>
    <property type="match status" value="16"/>
</dbReference>